<feature type="non-terminal residue" evidence="1">
    <location>
        <position position="97"/>
    </location>
</feature>
<evidence type="ECO:0000313" key="2">
    <source>
        <dbReference type="Proteomes" id="UP000789525"/>
    </source>
</evidence>
<comment type="caution">
    <text evidence="1">The sequence shown here is derived from an EMBL/GenBank/DDBJ whole genome shotgun (WGS) entry which is preliminary data.</text>
</comment>
<proteinExistence type="predicted"/>
<reference evidence="1" key="1">
    <citation type="submission" date="2021-06" db="EMBL/GenBank/DDBJ databases">
        <authorList>
            <person name="Kallberg Y."/>
            <person name="Tangrot J."/>
            <person name="Rosling A."/>
        </authorList>
    </citation>
    <scope>NUCLEOTIDE SEQUENCE</scope>
    <source>
        <strain evidence="1">CL356</strain>
    </source>
</reference>
<sequence>TYTLEANGVVTVVTTTNTVPPASELPSGLTVIGPSSTVVGASPYDESLATYTIINGDSSIVITTSGSLLPATAIPSGYEVIGPSTTIIGASPNPDSY</sequence>
<dbReference type="EMBL" id="CAJVPT010053367">
    <property type="protein sequence ID" value="CAG8751339.1"/>
    <property type="molecule type" value="Genomic_DNA"/>
</dbReference>
<keyword evidence="2" id="KW-1185">Reference proteome</keyword>
<protein>
    <submittedName>
        <fullName evidence="1">2176_t:CDS:1</fullName>
    </submittedName>
</protein>
<evidence type="ECO:0000313" key="1">
    <source>
        <dbReference type="EMBL" id="CAG8751339.1"/>
    </source>
</evidence>
<dbReference type="Proteomes" id="UP000789525">
    <property type="component" value="Unassembled WGS sequence"/>
</dbReference>
<gene>
    <name evidence="1" type="ORF">ACOLOM_LOCUS12710</name>
</gene>
<name>A0ACA9QH96_9GLOM</name>
<organism evidence="1 2">
    <name type="scientific">Acaulospora colombiana</name>
    <dbReference type="NCBI Taxonomy" id="27376"/>
    <lineage>
        <taxon>Eukaryota</taxon>
        <taxon>Fungi</taxon>
        <taxon>Fungi incertae sedis</taxon>
        <taxon>Mucoromycota</taxon>
        <taxon>Glomeromycotina</taxon>
        <taxon>Glomeromycetes</taxon>
        <taxon>Diversisporales</taxon>
        <taxon>Acaulosporaceae</taxon>
        <taxon>Acaulospora</taxon>
    </lineage>
</organism>
<feature type="non-terminal residue" evidence="1">
    <location>
        <position position="1"/>
    </location>
</feature>
<accession>A0ACA9QH96</accession>